<comment type="caution">
    <text evidence="1">The sequence shown here is derived from an EMBL/GenBank/DDBJ whole genome shotgun (WGS) entry which is preliminary data.</text>
</comment>
<dbReference type="InterPro" id="IPR036696">
    <property type="entry name" value="YdfO-like_sf"/>
</dbReference>
<name>A0A4R5DMS2_9BACT</name>
<evidence type="ECO:0000313" key="2">
    <source>
        <dbReference type="Proteomes" id="UP000294850"/>
    </source>
</evidence>
<dbReference type="Gene3D" id="3.30.1810.10">
    <property type="entry name" value="YdfO-like"/>
    <property type="match status" value="1"/>
</dbReference>
<dbReference type="SUPFAM" id="SSF160419">
    <property type="entry name" value="YdfO-like"/>
    <property type="match status" value="1"/>
</dbReference>
<dbReference type="Pfam" id="PF07166">
    <property type="entry name" value="DUF1398"/>
    <property type="match status" value="1"/>
</dbReference>
<evidence type="ECO:0000313" key="1">
    <source>
        <dbReference type="EMBL" id="TDE13350.1"/>
    </source>
</evidence>
<keyword evidence="2" id="KW-1185">Reference proteome</keyword>
<proteinExistence type="predicted"/>
<gene>
    <name evidence="1" type="ORF">E0F88_20130</name>
</gene>
<reference evidence="1 2" key="1">
    <citation type="submission" date="2019-03" db="EMBL/GenBank/DDBJ databases">
        <title>Dyadobacter AR-3-6 sp. nov., isolated from arctic soil.</title>
        <authorList>
            <person name="Chaudhary D.K."/>
        </authorList>
    </citation>
    <scope>NUCLEOTIDE SEQUENCE [LARGE SCALE GENOMIC DNA]</scope>
    <source>
        <strain evidence="1 2">AR-3-6</strain>
    </source>
</reference>
<dbReference type="Proteomes" id="UP000294850">
    <property type="component" value="Unassembled WGS sequence"/>
</dbReference>
<dbReference type="InterPro" id="IPR009833">
    <property type="entry name" value="DUF1398"/>
</dbReference>
<organism evidence="1 2">
    <name type="scientific">Dyadobacter psychrotolerans</name>
    <dbReference type="NCBI Taxonomy" id="2541721"/>
    <lineage>
        <taxon>Bacteria</taxon>
        <taxon>Pseudomonadati</taxon>
        <taxon>Bacteroidota</taxon>
        <taxon>Cytophagia</taxon>
        <taxon>Cytophagales</taxon>
        <taxon>Spirosomataceae</taxon>
        <taxon>Dyadobacter</taxon>
    </lineage>
</organism>
<dbReference type="RefSeq" id="WP_131960071.1">
    <property type="nucleotide sequence ID" value="NZ_SMFL01000007.1"/>
</dbReference>
<dbReference type="AlphaFoldDB" id="A0A4R5DMS2"/>
<protein>
    <submittedName>
        <fullName evidence="1">DUF1398 domain-containing protein</fullName>
    </submittedName>
</protein>
<dbReference type="EMBL" id="SMFL01000007">
    <property type="protein sequence ID" value="TDE13350.1"/>
    <property type="molecule type" value="Genomic_DNA"/>
</dbReference>
<dbReference type="OrthoDB" id="1550456at2"/>
<accession>A0A4R5DMS2</accession>
<sequence>MFTINQIREAHAKVKSGADFPGYVQEIKNLGVLSYDTFVSDGHTTYKDRNGTSTESEAKYANLQIAPLSDIKTLKHCLKIHQQGQTDYMTFGKQAAESGVEKWTVDTASMTCVYFDLAGNKMLLETIS</sequence>